<dbReference type="AlphaFoldDB" id="A0A7R8ZCU1"/>
<gene>
    <name evidence="2" type="ORF">TDIB3V08_LOCUS11234</name>
</gene>
<feature type="compositionally biased region" description="Basic and acidic residues" evidence="1">
    <location>
        <begin position="116"/>
        <end position="127"/>
    </location>
</feature>
<evidence type="ECO:0000313" key="2">
    <source>
        <dbReference type="EMBL" id="CAD7205080.1"/>
    </source>
</evidence>
<name>A0A7R8ZCU1_TIMDO</name>
<evidence type="ECO:0000256" key="1">
    <source>
        <dbReference type="SAM" id="MobiDB-lite"/>
    </source>
</evidence>
<proteinExistence type="predicted"/>
<reference evidence="2" key="1">
    <citation type="submission" date="2020-11" db="EMBL/GenBank/DDBJ databases">
        <authorList>
            <person name="Tran Van P."/>
        </authorList>
    </citation>
    <scope>NUCLEOTIDE SEQUENCE</scope>
</reference>
<protein>
    <submittedName>
        <fullName evidence="2">Uncharacterized protein</fullName>
    </submittedName>
</protein>
<feature type="compositionally biased region" description="Low complexity" evidence="1">
    <location>
        <begin position="82"/>
        <end position="93"/>
    </location>
</feature>
<dbReference type="EMBL" id="OA573985">
    <property type="protein sequence ID" value="CAD7205080.1"/>
    <property type="molecule type" value="Genomic_DNA"/>
</dbReference>
<accession>A0A7R8ZCU1</accession>
<feature type="region of interest" description="Disordered" evidence="1">
    <location>
        <begin position="48"/>
        <end position="127"/>
    </location>
</feature>
<organism evidence="2">
    <name type="scientific">Timema douglasi</name>
    <name type="common">Walking stick</name>
    <dbReference type="NCBI Taxonomy" id="61478"/>
    <lineage>
        <taxon>Eukaryota</taxon>
        <taxon>Metazoa</taxon>
        <taxon>Ecdysozoa</taxon>
        <taxon>Arthropoda</taxon>
        <taxon>Hexapoda</taxon>
        <taxon>Insecta</taxon>
        <taxon>Pterygota</taxon>
        <taxon>Neoptera</taxon>
        <taxon>Polyneoptera</taxon>
        <taxon>Phasmatodea</taxon>
        <taxon>Timematodea</taxon>
        <taxon>Timematoidea</taxon>
        <taxon>Timematidae</taxon>
        <taxon>Timema</taxon>
    </lineage>
</organism>
<sequence length="171" mass="19661">MASLTLTSHFLFYGLHPRLRMSPSLIVHCSPRPDKRPAWSSRLADVCGAGSEDSQWSDVTTTSTTTLDHDNTPNSAMKMSFSLSSLPPSSESLESPEHARLTVERPYNSLTKKPRRDPEQETWRRSWGSRDENKDEFWAALQSNYNYLMDNHLIDSCKVLVVNETNYWFYI</sequence>